<dbReference type="SUPFAM" id="SSF50129">
    <property type="entry name" value="GroES-like"/>
    <property type="match status" value="1"/>
</dbReference>
<dbReference type="PANTHER" id="PTHR42940:SF8">
    <property type="entry name" value="VACUOLAR PROTEIN SORTING-ASSOCIATED PROTEIN 11"/>
    <property type="match status" value="1"/>
</dbReference>
<keyword evidence="6 9" id="KW-0560">Oxidoreductase</keyword>
<dbReference type="Pfam" id="PF08240">
    <property type="entry name" value="ADH_N"/>
    <property type="match status" value="1"/>
</dbReference>
<evidence type="ECO:0000256" key="1">
    <source>
        <dbReference type="ARBA" id="ARBA00001947"/>
    </source>
</evidence>
<dbReference type="InterPro" id="IPR002328">
    <property type="entry name" value="ADH_Zn_CS"/>
</dbReference>
<comment type="similarity">
    <text evidence="2 7">Belongs to the zinc-containing alcohol dehydrogenase family.</text>
</comment>
<dbReference type="GO" id="GO:0004022">
    <property type="term" value="F:alcohol dehydrogenase (NAD+) activity"/>
    <property type="evidence" value="ECO:0007669"/>
    <property type="project" value="UniProtKB-EC"/>
</dbReference>
<feature type="domain" description="Enoyl reductase (ER)" evidence="8">
    <location>
        <begin position="11"/>
        <end position="348"/>
    </location>
</feature>
<dbReference type="AlphaFoldDB" id="A0A6S7CW34"/>
<dbReference type="Pfam" id="PF00107">
    <property type="entry name" value="ADH_zinc_N"/>
    <property type="match status" value="1"/>
</dbReference>
<name>A0A6S7CW34_9BURK</name>
<dbReference type="Gene3D" id="3.40.50.720">
    <property type="entry name" value="NAD(P)-binding Rossmann-like Domain"/>
    <property type="match status" value="1"/>
</dbReference>
<protein>
    <recommendedName>
        <fullName evidence="3">alcohol dehydrogenase</fullName>
        <ecNumber evidence="3">1.1.1.1</ecNumber>
    </recommendedName>
</protein>
<dbReference type="InterPro" id="IPR013149">
    <property type="entry name" value="ADH-like_C"/>
</dbReference>
<dbReference type="InterPro" id="IPR011032">
    <property type="entry name" value="GroES-like_sf"/>
</dbReference>
<dbReference type="PROSITE" id="PS00059">
    <property type="entry name" value="ADH_ZINC"/>
    <property type="match status" value="1"/>
</dbReference>
<keyword evidence="4 7" id="KW-0479">Metal-binding</keyword>
<proteinExistence type="inferred from homology"/>
<evidence type="ECO:0000256" key="5">
    <source>
        <dbReference type="ARBA" id="ARBA00022833"/>
    </source>
</evidence>
<dbReference type="InterPro" id="IPR013154">
    <property type="entry name" value="ADH-like_N"/>
</dbReference>
<dbReference type="SUPFAM" id="SSF51735">
    <property type="entry name" value="NAD(P)-binding Rossmann-fold domains"/>
    <property type="match status" value="1"/>
</dbReference>
<dbReference type="Proteomes" id="UP000494105">
    <property type="component" value="Unassembled WGS sequence"/>
</dbReference>
<dbReference type="GO" id="GO:0005737">
    <property type="term" value="C:cytoplasm"/>
    <property type="evidence" value="ECO:0007669"/>
    <property type="project" value="TreeGrafter"/>
</dbReference>
<dbReference type="CDD" id="cd08240">
    <property type="entry name" value="6_hydroxyhexanoate_dh_like"/>
    <property type="match status" value="1"/>
</dbReference>
<sequence>MHMWAVVRNGQPLEALDLPTPVPAGAEVLVRVSHCGVCHSDLHFWEGEYNLGHGKKVRLTDRGVTLPRAPGHEVVGTVVAVGPDVQEVKVGDRRIVYPWIGCGNCQRCRAGHDNLCMSMSSIGVVRHGGFSTHVLVPHFKYLVDPGGLDPAVAATYACSGLTVLSAIRKLGTMEPSSPVLLMGAGGLGHSAIAMLRALGHSNILVVDIDQSKRDAVLMAGATDFIDGNVEDLSAEIVRRAGGPVYYALDFVNTSKTANAAFNSLGKDGKLVLLGLAGGELDIPLAAMVFMPRTVVGSSTGSLQDLKDVVELALSGKLKPIPVSLMRAELANEALMRLRCGRVPGRIILDYSMQSGEAS</sequence>
<evidence type="ECO:0000256" key="7">
    <source>
        <dbReference type="RuleBase" id="RU361277"/>
    </source>
</evidence>
<keyword evidence="5 7" id="KW-0862">Zinc</keyword>
<dbReference type="GO" id="GO:0008270">
    <property type="term" value="F:zinc ion binding"/>
    <property type="evidence" value="ECO:0007669"/>
    <property type="project" value="InterPro"/>
</dbReference>
<dbReference type="InterPro" id="IPR020843">
    <property type="entry name" value="ER"/>
</dbReference>
<evidence type="ECO:0000256" key="6">
    <source>
        <dbReference type="ARBA" id="ARBA00023002"/>
    </source>
</evidence>
<gene>
    <name evidence="9" type="primary">adh_2</name>
    <name evidence="9" type="ORF">LMG1861_02618</name>
</gene>
<evidence type="ECO:0000259" key="8">
    <source>
        <dbReference type="SMART" id="SM00829"/>
    </source>
</evidence>
<dbReference type="PANTHER" id="PTHR42940">
    <property type="entry name" value="ALCOHOL DEHYDROGENASE 1-RELATED"/>
    <property type="match status" value="1"/>
</dbReference>
<evidence type="ECO:0000313" key="9">
    <source>
        <dbReference type="EMBL" id="CAB3868110.1"/>
    </source>
</evidence>
<evidence type="ECO:0000256" key="4">
    <source>
        <dbReference type="ARBA" id="ARBA00022723"/>
    </source>
</evidence>
<evidence type="ECO:0000256" key="2">
    <source>
        <dbReference type="ARBA" id="ARBA00008072"/>
    </source>
</evidence>
<accession>A0A6S7CW34</accession>
<comment type="cofactor">
    <cofactor evidence="1 7">
        <name>Zn(2+)</name>
        <dbReference type="ChEBI" id="CHEBI:29105"/>
    </cofactor>
</comment>
<dbReference type="EC" id="1.1.1.1" evidence="3"/>
<dbReference type="Gene3D" id="3.90.180.10">
    <property type="entry name" value="Medium-chain alcohol dehydrogenases, catalytic domain"/>
    <property type="match status" value="1"/>
</dbReference>
<evidence type="ECO:0000313" key="10">
    <source>
        <dbReference type="Proteomes" id="UP000494105"/>
    </source>
</evidence>
<organism evidence="9 10">
    <name type="scientific">Achromobacter piechaudii</name>
    <dbReference type="NCBI Taxonomy" id="72556"/>
    <lineage>
        <taxon>Bacteria</taxon>
        <taxon>Pseudomonadati</taxon>
        <taxon>Pseudomonadota</taxon>
        <taxon>Betaproteobacteria</taxon>
        <taxon>Burkholderiales</taxon>
        <taxon>Alcaligenaceae</taxon>
        <taxon>Achromobacter</taxon>
    </lineage>
</organism>
<dbReference type="SMART" id="SM00829">
    <property type="entry name" value="PKS_ER"/>
    <property type="match status" value="1"/>
</dbReference>
<dbReference type="InterPro" id="IPR036291">
    <property type="entry name" value="NAD(P)-bd_dom_sf"/>
</dbReference>
<reference evidence="9 10" key="1">
    <citation type="submission" date="2020-04" db="EMBL/GenBank/DDBJ databases">
        <authorList>
            <person name="De Canck E."/>
        </authorList>
    </citation>
    <scope>NUCLEOTIDE SEQUENCE [LARGE SCALE GENOMIC DNA]</scope>
    <source>
        <strain evidence="9 10">LMG 1861</strain>
    </source>
</reference>
<dbReference type="EMBL" id="CADILD010000002">
    <property type="protein sequence ID" value="CAB3868110.1"/>
    <property type="molecule type" value="Genomic_DNA"/>
</dbReference>
<evidence type="ECO:0000256" key="3">
    <source>
        <dbReference type="ARBA" id="ARBA00013190"/>
    </source>
</evidence>